<feature type="compositionally biased region" description="Polar residues" evidence="1">
    <location>
        <begin position="275"/>
        <end position="285"/>
    </location>
</feature>
<name>A0A2C6KIL7_9APIC</name>
<keyword evidence="4" id="KW-1185">Reference proteome</keyword>
<evidence type="ECO:0000256" key="1">
    <source>
        <dbReference type="SAM" id="MobiDB-lite"/>
    </source>
</evidence>
<evidence type="ECO:0000256" key="2">
    <source>
        <dbReference type="SAM" id="Phobius"/>
    </source>
</evidence>
<feature type="region of interest" description="Disordered" evidence="1">
    <location>
        <begin position="236"/>
        <end position="285"/>
    </location>
</feature>
<gene>
    <name evidence="3" type="ORF">CSUI_009952</name>
</gene>
<feature type="transmembrane region" description="Helical" evidence="2">
    <location>
        <begin position="52"/>
        <end position="82"/>
    </location>
</feature>
<keyword evidence="2" id="KW-0472">Membrane</keyword>
<dbReference type="RefSeq" id="XP_067917962.1">
    <property type="nucleotide sequence ID" value="XM_068070060.1"/>
</dbReference>
<dbReference type="AlphaFoldDB" id="A0A2C6KIL7"/>
<feature type="transmembrane region" description="Helical" evidence="2">
    <location>
        <begin position="116"/>
        <end position="134"/>
    </location>
</feature>
<organism evidence="3 4">
    <name type="scientific">Cystoisospora suis</name>
    <dbReference type="NCBI Taxonomy" id="483139"/>
    <lineage>
        <taxon>Eukaryota</taxon>
        <taxon>Sar</taxon>
        <taxon>Alveolata</taxon>
        <taxon>Apicomplexa</taxon>
        <taxon>Conoidasida</taxon>
        <taxon>Coccidia</taxon>
        <taxon>Eucoccidiorida</taxon>
        <taxon>Eimeriorina</taxon>
        <taxon>Sarcocystidae</taxon>
        <taxon>Cystoisospora</taxon>
    </lineage>
</organism>
<dbReference type="VEuPathDB" id="ToxoDB:CSUI_009952"/>
<proteinExistence type="predicted"/>
<dbReference type="EMBL" id="MIGC01006396">
    <property type="protein sequence ID" value="PHJ16233.1"/>
    <property type="molecule type" value="Genomic_DNA"/>
</dbReference>
<dbReference type="OrthoDB" id="329545at2759"/>
<keyword evidence="2" id="KW-1133">Transmembrane helix</keyword>
<reference evidence="3 4" key="1">
    <citation type="journal article" date="2017" name="Int. J. Parasitol.">
        <title>The genome of the protozoan parasite Cystoisospora suis and a reverse vaccinology approach to identify vaccine candidates.</title>
        <authorList>
            <person name="Palmieri N."/>
            <person name="Shrestha A."/>
            <person name="Ruttkowski B."/>
            <person name="Beck T."/>
            <person name="Vogl C."/>
            <person name="Tomley F."/>
            <person name="Blake D.P."/>
            <person name="Joachim A."/>
        </authorList>
    </citation>
    <scope>NUCLEOTIDE SEQUENCE [LARGE SCALE GENOMIC DNA]</scope>
    <source>
        <strain evidence="3 4">Wien I</strain>
    </source>
</reference>
<sequence>MSAFAITGDKLETAGLMLGGPGVVGELPLFRIITMAKAVGYGRTRRGNPERVLELAIVARIFGMISGAFSMVIFLLLLVTYAPYLALSADDLLEDVNLAKWRARFFTFNPSVFGNLWAPLVMGALSLCTHFRWFKCRWLTRSWGRFALWHFVQGLFANLGYCGGMGFIASVWSFLAALLGLCVYFLHPRIPVAWGIDIFEYIPRAFLARSIAEDTQTGGDPGATTLKSVVTMKSGVTEAGPKGENDSSIVGSGDPPPLKLRSKKKSKKAHENGNKLESGNSLGAV</sequence>
<evidence type="ECO:0000313" key="3">
    <source>
        <dbReference type="EMBL" id="PHJ16233.1"/>
    </source>
</evidence>
<accession>A0A2C6KIL7</accession>
<dbReference type="Proteomes" id="UP000221165">
    <property type="component" value="Unassembled WGS sequence"/>
</dbReference>
<comment type="caution">
    <text evidence="3">The sequence shown here is derived from an EMBL/GenBank/DDBJ whole genome shotgun (WGS) entry which is preliminary data.</text>
</comment>
<protein>
    <submittedName>
        <fullName evidence="3">Transmembrane protein</fullName>
    </submittedName>
</protein>
<keyword evidence="2 3" id="KW-0812">Transmembrane</keyword>
<evidence type="ECO:0000313" key="4">
    <source>
        <dbReference type="Proteomes" id="UP000221165"/>
    </source>
</evidence>
<dbReference type="GeneID" id="94433271"/>